<protein>
    <submittedName>
        <fullName evidence="5">Intracellular sulfur oxidation protein DsrE</fullName>
    </submittedName>
    <submittedName>
        <fullName evidence="6">Sulfurtransferase complex subunit TusD</fullName>
        <ecNumber evidence="6">2.8.1.-</ecNumber>
    </submittedName>
</protein>
<dbReference type="PATRIC" id="fig|652.5.peg.4292"/>
<dbReference type="Gene3D" id="3.40.1260.10">
    <property type="entry name" value="DsrEFH-like"/>
    <property type="match status" value="1"/>
</dbReference>
<dbReference type="FunFam" id="3.40.1260.10:FF:000001">
    <property type="entry name" value="Sulfurtransferase TusD"/>
    <property type="match status" value="1"/>
</dbReference>
<dbReference type="InterPro" id="IPR027396">
    <property type="entry name" value="DsrEFH-like"/>
</dbReference>
<dbReference type="NCBIfam" id="NF001237">
    <property type="entry name" value="PRK00207.1"/>
    <property type="match status" value="1"/>
</dbReference>
<reference evidence="5 7" key="2">
    <citation type="journal article" date="2016" name="Genome Announc.">
        <title>Complete Genome Sequence of the Highly Virulent Aeromonas schubertii Strain WL1483, Isolated from Diseased Snakehead Fish (Channa argus) in China.</title>
        <authorList>
            <person name="Liu L."/>
            <person name="Li N."/>
            <person name="Zhang D."/>
            <person name="Fu X."/>
            <person name="Shi C."/>
            <person name="Lin Q."/>
            <person name="Hao G."/>
        </authorList>
    </citation>
    <scope>NUCLEOTIDE SEQUENCE [LARGE SCALE GENOMIC DNA]</scope>
    <source>
        <strain evidence="5 7">WL1483</strain>
    </source>
</reference>
<dbReference type="GO" id="GO:0016783">
    <property type="term" value="F:sulfurtransferase activity"/>
    <property type="evidence" value="ECO:0007669"/>
    <property type="project" value="InterPro"/>
</dbReference>
<proteinExistence type="inferred from homology"/>
<evidence type="ECO:0000256" key="2">
    <source>
        <dbReference type="ARBA" id="ARBA00007067"/>
    </source>
</evidence>
<comment type="subcellular location">
    <subcellularLocation>
        <location evidence="1">Cytoplasm</location>
    </subcellularLocation>
</comment>
<dbReference type="NCBIfam" id="TIGR03012">
    <property type="entry name" value="sulf_tusD_dsrE"/>
    <property type="match status" value="1"/>
</dbReference>
<dbReference type="STRING" id="652.WL1483_865"/>
<evidence type="ECO:0000313" key="7">
    <source>
        <dbReference type="Proteomes" id="UP000058114"/>
    </source>
</evidence>
<evidence type="ECO:0000313" key="8">
    <source>
        <dbReference type="Proteomes" id="UP000774958"/>
    </source>
</evidence>
<organism evidence="5 7">
    <name type="scientific">Aeromonas schubertii</name>
    <dbReference type="NCBI Taxonomy" id="652"/>
    <lineage>
        <taxon>Bacteria</taxon>
        <taxon>Pseudomonadati</taxon>
        <taxon>Pseudomonadota</taxon>
        <taxon>Gammaproteobacteria</taxon>
        <taxon>Aeromonadales</taxon>
        <taxon>Aeromonadaceae</taxon>
        <taxon>Aeromonas</taxon>
    </lineage>
</organism>
<dbReference type="RefSeq" id="WP_050666929.1">
    <property type="nucleotide sequence ID" value="NZ_CDDB01000065.1"/>
</dbReference>
<comment type="similarity">
    <text evidence="2">Belongs to the DsrE/TusD family.</text>
</comment>
<dbReference type="OrthoDB" id="9787483at2"/>
<dbReference type="InterPro" id="IPR017463">
    <property type="entry name" value="Sulphur_relay_TusD/DsrE"/>
</dbReference>
<keyword evidence="3" id="KW-0963">Cytoplasm</keyword>
<gene>
    <name evidence="5" type="primary">tusD</name>
    <name evidence="6" type="ORF">LA374_17595</name>
    <name evidence="5" type="ORF">WL1483_865</name>
</gene>
<accession>A0A0S2SF14</accession>
<evidence type="ECO:0000256" key="1">
    <source>
        <dbReference type="ARBA" id="ARBA00004496"/>
    </source>
</evidence>
<dbReference type="GO" id="GO:1990228">
    <property type="term" value="C:sulfurtransferase complex"/>
    <property type="evidence" value="ECO:0007669"/>
    <property type="project" value="TreeGrafter"/>
</dbReference>
<sequence length="130" mass="14064">MSLTFAILVTAPAYGSERSHTAYRFARSVLAQGHRISHLFFYQDGVGNGNCLLAPASDEVDAHRLWSELALEQGLRLDVCVAAALRRGVVDGQEATSLGMEHSNLQAPFVMSGLGQLAEAALEADRFVQF</sequence>
<dbReference type="GO" id="GO:0002143">
    <property type="term" value="P:tRNA wobble position uridine thiolation"/>
    <property type="evidence" value="ECO:0007669"/>
    <property type="project" value="TreeGrafter"/>
</dbReference>
<dbReference type="InterPro" id="IPR003787">
    <property type="entry name" value="Sulphur_relay_DsrE/F-like"/>
</dbReference>
<evidence type="ECO:0000256" key="4">
    <source>
        <dbReference type="ARBA" id="ARBA00022679"/>
    </source>
</evidence>
<reference evidence="6 8" key="3">
    <citation type="submission" date="2021-09" db="EMBL/GenBank/DDBJ databases">
        <title>Aeromonas schubertii isolated from Asian sea bass.</title>
        <authorList>
            <person name="Pinpimai K."/>
        </authorList>
    </citation>
    <scope>NUCLEOTIDE SEQUENCE [LARGE SCALE GENOMIC DNA]</scope>
    <source>
        <strain evidence="6 8">CHULA2021a</strain>
    </source>
</reference>
<dbReference type="PANTHER" id="PTHR34874:SF3">
    <property type="entry name" value="SULFURTRANSFERASE TUSD"/>
    <property type="match status" value="1"/>
</dbReference>
<dbReference type="EMBL" id="CP013067">
    <property type="protein sequence ID" value="ALP40284.1"/>
    <property type="molecule type" value="Genomic_DNA"/>
</dbReference>
<keyword evidence="8" id="KW-1185">Reference proteome</keyword>
<dbReference type="AlphaFoldDB" id="A0A0S2SF14"/>
<keyword evidence="4 6" id="KW-0808">Transferase</keyword>
<dbReference type="SUPFAM" id="SSF75169">
    <property type="entry name" value="DsrEFH-like"/>
    <property type="match status" value="1"/>
</dbReference>
<dbReference type="EMBL" id="JAIRBT010000031">
    <property type="protein sequence ID" value="MBZ6068006.1"/>
    <property type="molecule type" value="Genomic_DNA"/>
</dbReference>
<dbReference type="EC" id="2.8.1.-" evidence="6"/>
<reference evidence="7" key="1">
    <citation type="submission" date="2015-10" db="EMBL/GenBank/DDBJ databases">
        <title>Complete Genome Sequence of Aeromonas schubertii strain WL1483.</title>
        <authorList>
            <person name="Liu L."/>
        </authorList>
    </citation>
    <scope>NUCLEOTIDE SEQUENCE [LARGE SCALE GENOMIC DNA]</scope>
    <source>
        <strain evidence="7">WL1483</strain>
    </source>
</reference>
<evidence type="ECO:0000313" key="6">
    <source>
        <dbReference type="EMBL" id="MBZ6068006.1"/>
    </source>
</evidence>
<dbReference type="GO" id="GO:0097163">
    <property type="term" value="F:sulfur carrier activity"/>
    <property type="evidence" value="ECO:0007669"/>
    <property type="project" value="TreeGrafter"/>
</dbReference>
<dbReference type="Proteomes" id="UP000774958">
    <property type="component" value="Unassembled WGS sequence"/>
</dbReference>
<dbReference type="Pfam" id="PF02635">
    <property type="entry name" value="DsrE"/>
    <property type="match status" value="1"/>
</dbReference>
<evidence type="ECO:0000313" key="5">
    <source>
        <dbReference type="EMBL" id="ALP40284.1"/>
    </source>
</evidence>
<name>A0A0S2SF14_9GAMM</name>
<dbReference type="KEGG" id="asr:WL1483_865"/>
<dbReference type="Proteomes" id="UP000058114">
    <property type="component" value="Chromosome"/>
</dbReference>
<evidence type="ECO:0000256" key="3">
    <source>
        <dbReference type="ARBA" id="ARBA00022490"/>
    </source>
</evidence>
<dbReference type="PANTHER" id="PTHR34874">
    <property type="entry name" value="PROTEIN YCHN"/>
    <property type="match status" value="1"/>
</dbReference>